<dbReference type="Gene3D" id="2.40.30.170">
    <property type="match status" value="1"/>
</dbReference>
<dbReference type="Pfam" id="PF25881">
    <property type="entry name" value="HH_YBHG"/>
    <property type="match status" value="1"/>
</dbReference>
<dbReference type="AlphaFoldDB" id="A0A5C5YYZ1"/>
<evidence type="ECO:0000256" key="3">
    <source>
        <dbReference type="SAM" id="SignalP"/>
    </source>
</evidence>
<evidence type="ECO:0000256" key="1">
    <source>
        <dbReference type="ARBA" id="ARBA00009477"/>
    </source>
</evidence>
<dbReference type="Pfam" id="PF25954">
    <property type="entry name" value="Beta-barrel_RND_2"/>
    <property type="match status" value="1"/>
</dbReference>
<dbReference type="Proteomes" id="UP000315010">
    <property type="component" value="Unassembled WGS sequence"/>
</dbReference>
<feature type="domain" description="CusB-like beta-barrel" evidence="5">
    <location>
        <begin position="257"/>
        <end position="333"/>
    </location>
</feature>
<dbReference type="NCBIfam" id="TIGR01730">
    <property type="entry name" value="RND_mfp"/>
    <property type="match status" value="1"/>
</dbReference>
<dbReference type="Gene3D" id="2.40.50.100">
    <property type="match status" value="1"/>
</dbReference>
<keyword evidence="3" id="KW-0732">Signal</keyword>
<protein>
    <submittedName>
        <fullName evidence="6">Toluene efflux pump periplasmic linker protein TtgA</fullName>
    </submittedName>
</protein>
<dbReference type="PANTHER" id="PTHR30469:SF15">
    <property type="entry name" value="HLYD FAMILY OF SECRETION PROTEINS"/>
    <property type="match status" value="1"/>
</dbReference>
<sequence length="421" mass="45700" precursor="true">MFSRILNCCLPIICLITLSSTSNAQPGGPASVVAAPVIERDISAEQAFVANVKPWRSVTVGSAVDGRVLEFLVKAGQEIEKGQPLSQLRTKTIEIEIAGAQAELTLRQAELEEQRNGSRPDELALSEALTEVAAANSQYAKAKLERAKTLFNQSTSMSQDEYESARAEALVAAARVAEANSSFRLVKEGPRKEKIEQAVARVEVQKQLLEGLKDRLEKYTARAPFNGFVSAEMTQTGAWVRQADPIANVVEIDPVEIEVYVPEAAIRFVTLGGKVNVSVEAFPDQTFEGTIERIVPLADNRARSFPVRVRVANAKQNGRHRLLPGMLARVTLPAGTLEPRLLVPKDALQFGGASTVVFKVVENKAMAVPVKVGPALKSWISVSPQLSNQLNKGDLVITRGNERIRPGQDVVINEQQPALAN</sequence>
<name>A0A5C5YYZ1_9BACT</name>
<dbReference type="OrthoDB" id="5318766at2"/>
<dbReference type="EMBL" id="SJPJ01000001">
    <property type="protein sequence ID" value="TWT79827.1"/>
    <property type="molecule type" value="Genomic_DNA"/>
</dbReference>
<dbReference type="Gene3D" id="2.40.420.20">
    <property type="match status" value="1"/>
</dbReference>
<feature type="chain" id="PRO_5022787028" evidence="3">
    <location>
        <begin position="25"/>
        <end position="421"/>
    </location>
</feature>
<proteinExistence type="inferred from homology"/>
<accession>A0A5C5YYZ1</accession>
<organism evidence="6 7">
    <name type="scientific">Novipirellula herctigrandis</name>
    <dbReference type="NCBI Taxonomy" id="2527986"/>
    <lineage>
        <taxon>Bacteria</taxon>
        <taxon>Pseudomonadati</taxon>
        <taxon>Planctomycetota</taxon>
        <taxon>Planctomycetia</taxon>
        <taxon>Pirellulales</taxon>
        <taxon>Pirellulaceae</taxon>
        <taxon>Novipirellula</taxon>
    </lineage>
</organism>
<dbReference type="GO" id="GO:0015562">
    <property type="term" value="F:efflux transmembrane transporter activity"/>
    <property type="evidence" value="ECO:0007669"/>
    <property type="project" value="TreeGrafter"/>
</dbReference>
<dbReference type="InterPro" id="IPR006143">
    <property type="entry name" value="RND_pump_MFP"/>
</dbReference>
<comment type="caution">
    <text evidence="6">The sequence shown here is derived from an EMBL/GenBank/DDBJ whole genome shotgun (WGS) entry which is preliminary data.</text>
</comment>
<evidence type="ECO:0000259" key="5">
    <source>
        <dbReference type="Pfam" id="PF25954"/>
    </source>
</evidence>
<evidence type="ECO:0000313" key="6">
    <source>
        <dbReference type="EMBL" id="TWT79827.1"/>
    </source>
</evidence>
<keyword evidence="2" id="KW-0175">Coiled coil</keyword>
<comment type="similarity">
    <text evidence="1">Belongs to the membrane fusion protein (MFP) (TC 8.A.1) family.</text>
</comment>
<dbReference type="InterPro" id="IPR059052">
    <property type="entry name" value="HH_YbhG-like"/>
</dbReference>
<dbReference type="GO" id="GO:1990281">
    <property type="term" value="C:efflux pump complex"/>
    <property type="evidence" value="ECO:0007669"/>
    <property type="project" value="TreeGrafter"/>
</dbReference>
<reference evidence="6 7" key="1">
    <citation type="submission" date="2019-02" db="EMBL/GenBank/DDBJ databases">
        <title>Deep-cultivation of Planctomycetes and their phenomic and genomic characterization uncovers novel biology.</title>
        <authorList>
            <person name="Wiegand S."/>
            <person name="Jogler M."/>
            <person name="Boedeker C."/>
            <person name="Pinto D."/>
            <person name="Vollmers J."/>
            <person name="Rivas-Marin E."/>
            <person name="Kohn T."/>
            <person name="Peeters S.H."/>
            <person name="Heuer A."/>
            <person name="Rast P."/>
            <person name="Oberbeckmann S."/>
            <person name="Bunk B."/>
            <person name="Jeske O."/>
            <person name="Meyerdierks A."/>
            <person name="Storesund J.E."/>
            <person name="Kallscheuer N."/>
            <person name="Luecker S."/>
            <person name="Lage O.M."/>
            <person name="Pohl T."/>
            <person name="Merkel B.J."/>
            <person name="Hornburger P."/>
            <person name="Mueller R.-W."/>
            <person name="Bruemmer F."/>
            <person name="Labrenz M."/>
            <person name="Spormann A.M."/>
            <person name="Op Den Camp H."/>
            <person name="Overmann J."/>
            <person name="Amann R."/>
            <person name="Jetten M.S.M."/>
            <person name="Mascher T."/>
            <person name="Medema M.H."/>
            <person name="Devos D.P."/>
            <person name="Kaster A.-K."/>
            <person name="Ovreas L."/>
            <person name="Rohde M."/>
            <person name="Galperin M.Y."/>
            <person name="Jogler C."/>
        </authorList>
    </citation>
    <scope>NUCLEOTIDE SEQUENCE [LARGE SCALE GENOMIC DNA]</scope>
    <source>
        <strain evidence="6 7">CA13</strain>
    </source>
</reference>
<gene>
    <name evidence="6" type="primary">ttgA</name>
    <name evidence="6" type="ORF">CA13_12340</name>
</gene>
<evidence type="ECO:0000256" key="2">
    <source>
        <dbReference type="SAM" id="Coils"/>
    </source>
</evidence>
<feature type="signal peptide" evidence="3">
    <location>
        <begin position="1"/>
        <end position="24"/>
    </location>
</feature>
<feature type="domain" description="YbhG-like alpha-helical hairpin" evidence="4">
    <location>
        <begin position="91"/>
        <end position="205"/>
    </location>
</feature>
<keyword evidence="7" id="KW-1185">Reference proteome</keyword>
<feature type="coiled-coil region" evidence="2">
    <location>
        <begin position="192"/>
        <end position="222"/>
    </location>
</feature>
<dbReference type="SUPFAM" id="SSF111369">
    <property type="entry name" value="HlyD-like secretion proteins"/>
    <property type="match status" value="2"/>
</dbReference>
<dbReference type="PANTHER" id="PTHR30469">
    <property type="entry name" value="MULTIDRUG RESISTANCE PROTEIN MDTA"/>
    <property type="match status" value="1"/>
</dbReference>
<dbReference type="InterPro" id="IPR058792">
    <property type="entry name" value="Beta-barrel_RND_2"/>
</dbReference>
<evidence type="ECO:0000259" key="4">
    <source>
        <dbReference type="Pfam" id="PF25881"/>
    </source>
</evidence>
<evidence type="ECO:0000313" key="7">
    <source>
        <dbReference type="Proteomes" id="UP000315010"/>
    </source>
</evidence>